<name>A0A9Q1BLW2_HOLLE</name>
<accession>A0A9Q1BLW2</accession>
<keyword evidence="2" id="KW-1185">Reference proteome</keyword>
<proteinExistence type="predicted"/>
<comment type="caution">
    <text evidence="1">The sequence shown here is derived from an EMBL/GenBank/DDBJ whole genome shotgun (WGS) entry which is preliminary data.</text>
</comment>
<dbReference type="EMBL" id="JAIZAY010000014">
    <property type="protein sequence ID" value="KAJ8028959.1"/>
    <property type="molecule type" value="Genomic_DNA"/>
</dbReference>
<dbReference type="Proteomes" id="UP001152320">
    <property type="component" value="Chromosome 14"/>
</dbReference>
<sequence length="155" mass="18183">MSFNADKSKFLHFGPKNFSNEIVLNLYKQLVRPHFDYADQAWSPFYENDKFLLEQVQRRATRLIPEVRHLPYHVRLKHLGLTILELKRIRGNMLQVYKFLSERNPLSSCNYLKVQGNSRVRGHCKKLVKSFAKLDIRKFSFSHKLSTSGIVCLSG</sequence>
<dbReference type="AlphaFoldDB" id="A0A9Q1BLW2"/>
<reference evidence="1" key="1">
    <citation type="submission" date="2021-10" db="EMBL/GenBank/DDBJ databases">
        <title>Tropical sea cucumber genome reveals ecological adaptation and Cuvierian tubules defense mechanism.</title>
        <authorList>
            <person name="Chen T."/>
        </authorList>
    </citation>
    <scope>NUCLEOTIDE SEQUENCE</scope>
    <source>
        <strain evidence="1">Nanhai2018</strain>
        <tissue evidence="1">Muscle</tissue>
    </source>
</reference>
<protein>
    <submittedName>
        <fullName evidence="1">Uncharacterized protein</fullName>
    </submittedName>
</protein>
<evidence type="ECO:0000313" key="2">
    <source>
        <dbReference type="Proteomes" id="UP001152320"/>
    </source>
</evidence>
<dbReference type="OrthoDB" id="426210at2759"/>
<organism evidence="1 2">
    <name type="scientific">Holothuria leucospilota</name>
    <name type="common">Black long sea cucumber</name>
    <name type="synonym">Mertensiothuria leucospilota</name>
    <dbReference type="NCBI Taxonomy" id="206669"/>
    <lineage>
        <taxon>Eukaryota</taxon>
        <taxon>Metazoa</taxon>
        <taxon>Echinodermata</taxon>
        <taxon>Eleutherozoa</taxon>
        <taxon>Echinozoa</taxon>
        <taxon>Holothuroidea</taxon>
        <taxon>Aspidochirotacea</taxon>
        <taxon>Aspidochirotida</taxon>
        <taxon>Holothuriidae</taxon>
        <taxon>Holothuria</taxon>
    </lineage>
</organism>
<gene>
    <name evidence="1" type="ORF">HOLleu_28221</name>
</gene>
<evidence type="ECO:0000313" key="1">
    <source>
        <dbReference type="EMBL" id="KAJ8028959.1"/>
    </source>
</evidence>